<dbReference type="OrthoDB" id="1191343at2"/>
<protein>
    <submittedName>
        <fullName evidence="1">Uncharacterized protein</fullName>
    </submittedName>
</protein>
<evidence type="ECO:0000313" key="1">
    <source>
        <dbReference type="EMBL" id="SNR17728.1"/>
    </source>
</evidence>
<dbReference type="RefSeq" id="WP_095074915.1">
    <property type="nucleotide sequence ID" value="NZ_LT899436.1"/>
</dbReference>
<dbReference type="AlphaFoldDB" id="A0A238UGS9"/>
<proteinExistence type="predicted"/>
<name>A0A238UGS9_9FLAO</name>
<dbReference type="EMBL" id="LT899436">
    <property type="protein sequence ID" value="SNR17728.1"/>
    <property type="molecule type" value="Genomic_DNA"/>
</dbReference>
<evidence type="ECO:0000313" key="2">
    <source>
        <dbReference type="Proteomes" id="UP000215214"/>
    </source>
</evidence>
<sequence length="98" mass="11794">MDNKNVLIIPLWLLYNVKSIDNVNFDTILVENMKEYNIVDRQYLYSVINSIDKNYDFSSVLENIPNSKEISFSNDEIYIYLMKFKSFMENEEYELLKN</sequence>
<dbReference type="KEGG" id="tje:TJEJU_4106"/>
<organism evidence="1 2">
    <name type="scientific">Tenacibaculum jejuense</name>
    <dbReference type="NCBI Taxonomy" id="584609"/>
    <lineage>
        <taxon>Bacteria</taxon>
        <taxon>Pseudomonadati</taxon>
        <taxon>Bacteroidota</taxon>
        <taxon>Flavobacteriia</taxon>
        <taxon>Flavobacteriales</taxon>
        <taxon>Flavobacteriaceae</taxon>
        <taxon>Tenacibaculum</taxon>
    </lineage>
</organism>
<dbReference type="Proteomes" id="UP000215214">
    <property type="component" value="Chromosome TJEJU"/>
</dbReference>
<keyword evidence="2" id="KW-1185">Reference proteome</keyword>
<accession>A0A238UGS9</accession>
<reference evidence="1 2" key="1">
    <citation type="submission" date="2017-07" db="EMBL/GenBank/DDBJ databases">
        <authorList>
            <person name="Sun Z.S."/>
            <person name="Albrecht U."/>
            <person name="Echele G."/>
            <person name="Lee C.C."/>
        </authorList>
    </citation>
    <scope>NUCLEOTIDE SEQUENCE [LARGE SCALE GENOMIC DNA]</scope>
    <source>
        <strain evidence="2">type strain: KCTC 22618</strain>
    </source>
</reference>
<gene>
    <name evidence="1" type="ORF">TJEJU_4106</name>
</gene>